<gene>
    <name evidence="1" type="ORF">OPV22_030403</name>
</gene>
<evidence type="ECO:0000313" key="1">
    <source>
        <dbReference type="EMBL" id="KAJ8467851.1"/>
    </source>
</evidence>
<evidence type="ECO:0000313" key="2">
    <source>
        <dbReference type="Proteomes" id="UP001222027"/>
    </source>
</evidence>
<keyword evidence="2" id="KW-1185">Reference proteome</keyword>
<reference evidence="1 2" key="1">
    <citation type="submission" date="2022-12" db="EMBL/GenBank/DDBJ databases">
        <title>Chromosome-scale assembly of the Ensete ventricosum genome.</title>
        <authorList>
            <person name="Dussert Y."/>
            <person name="Stocks J."/>
            <person name="Wendawek A."/>
            <person name="Woldeyes F."/>
            <person name="Nichols R.A."/>
            <person name="Borrell J.S."/>
        </authorList>
    </citation>
    <scope>NUCLEOTIDE SEQUENCE [LARGE SCALE GENOMIC DNA]</scope>
    <source>
        <strain evidence="2">cv. Maze</strain>
        <tissue evidence="1">Seeds</tissue>
    </source>
</reference>
<dbReference type="EMBL" id="JAQQAF010000008">
    <property type="protein sequence ID" value="KAJ8467851.1"/>
    <property type="molecule type" value="Genomic_DNA"/>
</dbReference>
<accession>A0AAV8P713</accession>
<name>A0AAV8P713_ENSVE</name>
<proteinExistence type="predicted"/>
<comment type="caution">
    <text evidence="1">The sequence shown here is derived from an EMBL/GenBank/DDBJ whole genome shotgun (WGS) entry which is preliminary data.</text>
</comment>
<dbReference type="Proteomes" id="UP001222027">
    <property type="component" value="Unassembled WGS sequence"/>
</dbReference>
<organism evidence="1 2">
    <name type="scientific">Ensete ventricosum</name>
    <name type="common">Abyssinian banana</name>
    <name type="synonym">Musa ensete</name>
    <dbReference type="NCBI Taxonomy" id="4639"/>
    <lineage>
        <taxon>Eukaryota</taxon>
        <taxon>Viridiplantae</taxon>
        <taxon>Streptophyta</taxon>
        <taxon>Embryophyta</taxon>
        <taxon>Tracheophyta</taxon>
        <taxon>Spermatophyta</taxon>
        <taxon>Magnoliopsida</taxon>
        <taxon>Liliopsida</taxon>
        <taxon>Zingiberales</taxon>
        <taxon>Musaceae</taxon>
        <taxon>Ensete</taxon>
    </lineage>
</organism>
<sequence>MSIVVTVFPSFFLFSKVTEMGGVSVVAVIEPKWYSSLSSALAVLLNFVLRHHRRSILGEVGLGLQAHDMVLQPSVSLWRVGLGARL</sequence>
<protein>
    <submittedName>
        <fullName evidence="1">Uncharacterized protein</fullName>
    </submittedName>
</protein>
<dbReference type="AlphaFoldDB" id="A0AAV8P713"/>